<dbReference type="AlphaFoldDB" id="S1N6F6"/>
<dbReference type="SUPFAM" id="SSF102405">
    <property type="entry name" value="MCP/YpsA-like"/>
    <property type="match status" value="1"/>
</dbReference>
<dbReference type="PIRSF" id="PIRSF021290">
    <property type="entry name" value="DUF1273"/>
    <property type="match status" value="1"/>
</dbReference>
<dbReference type="PATRIC" id="fig|1121865.3.peg.482"/>
<dbReference type="Pfam" id="PF06908">
    <property type="entry name" value="YpsA"/>
    <property type="match status" value="1"/>
</dbReference>
<evidence type="ECO:0000313" key="1">
    <source>
        <dbReference type="EMBL" id="EOW84592.1"/>
    </source>
</evidence>
<sequence>MENQKIITITGYRSFELGIFQAKDPKLSLLYKFIKQSLIELLENGLEWVVIGGNLGIELWAAEMVLELKQSGYTINLAVILPFKEFGSQWNESNQSLLTSVLSKADYVNYVSQKPYEHPSQFANHTQFLAQYTDLLWAIYDEDYPGKAQFIIKEFTKIRGRKQVYLVGMEELQEFSYQNLMD</sequence>
<name>S1N6F6_9ENTE</name>
<reference evidence="1 2" key="1">
    <citation type="submission" date="2013-03" db="EMBL/GenBank/DDBJ databases">
        <title>The Genome Sequence of Enterococcus columbae ATCC_51263 (PacBio/Illumina hybrid assembly).</title>
        <authorList>
            <consortium name="The Broad Institute Genomics Platform"/>
            <consortium name="The Broad Institute Genome Sequencing Center for Infectious Disease"/>
            <person name="Earl A."/>
            <person name="Russ C."/>
            <person name="Gilmore M."/>
            <person name="Surin D."/>
            <person name="Walker B."/>
            <person name="Young S."/>
            <person name="Zeng Q."/>
            <person name="Gargeya S."/>
            <person name="Fitzgerald M."/>
            <person name="Haas B."/>
            <person name="Abouelleil A."/>
            <person name="Allen A.W."/>
            <person name="Alvarado L."/>
            <person name="Arachchi H.M."/>
            <person name="Berlin A.M."/>
            <person name="Chapman S.B."/>
            <person name="Gainer-Dewar J."/>
            <person name="Goldberg J."/>
            <person name="Griggs A."/>
            <person name="Gujja S."/>
            <person name="Hansen M."/>
            <person name="Howarth C."/>
            <person name="Imamovic A."/>
            <person name="Ireland A."/>
            <person name="Larimer J."/>
            <person name="McCowan C."/>
            <person name="Murphy C."/>
            <person name="Pearson M."/>
            <person name="Poon T.W."/>
            <person name="Priest M."/>
            <person name="Roberts A."/>
            <person name="Saif S."/>
            <person name="Shea T."/>
            <person name="Sisk P."/>
            <person name="Sykes S."/>
            <person name="Wortman J."/>
            <person name="Nusbaum C."/>
            <person name="Birren B."/>
        </authorList>
    </citation>
    <scope>NUCLEOTIDE SEQUENCE [LARGE SCALE GENOMIC DNA]</scope>
    <source>
        <strain evidence="1 2">ATCC 51263</strain>
    </source>
</reference>
<dbReference type="STRING" id="1121865.OMW_00490"/>
<comment type="caution">
    <text evidence="1">The sequence shown here is derived from an EMBL/GenBank/DDBJ whole genome shotgun (WGS) entry which is preliminary data.</text>
</comment>
<dbReference type="eggNOG" id="COG4474">
    <property type="taxonomic scope" value="Bacteria"/>
</dbReference>
<proteinExistence type="predicted"/>
<dbReference type="Gene3D" id="3.40.50.450">
    <property type="match status" value="1"/>
</dbReference>
<dbReference type="OrthoDB" id="2301957at2"/>
<organism evidence="1 2">
    <name type="scientific">Enterococcus columbae DSM 7374 = ATCC 51263</name>
    <dbReference type="NCBI Taxonomy" id="1121865"/>
    <lineage>
        <taxon>Bacteria</taxon>
        <taxon>Bacillati</taxon>
        <taxon>Bacillota</taxon>
        <taxon>Bacilli</taxon>
        <taxon>Lactobacillales</taxon>
        <taxon>Enterococcaceae</taxon>
        <taxon>Enterococcus</taxon>
    </lineage>
</organism>
<keyword evidence="2" id="KW-1185">Reference proteome</keyword>
<gene>
    <name evidence="1" type="ORF">I568_01088</name>
</gene>
<dbReference type="NCBIfam" id="NF010181">
    <property type="entry name" value="PRK13660.1"/>
    <property type="match status" value="1"/>
</dbReference>
<dbReference type="RefSeq" id="WP_016182654.1">
    <property type="nucleotide sequence ID" value="NZ_JXKI01000037.1"/>
</dbReference>
<dbReference type="Proteomes" id="UP000014113">
    <property type="component" value="Unassembled WGS sequence"/>
</dbReference>
<accession>S1N6F6</accession>
<evidence type="ECO:0000313" key="2">
    <source>
        <dbReference type="Proteomes" id="UP000014113"/>
    </source>
</evidence>
<dbReference type="PANTHER" id="PTHR38440">
    <property type="entry name" value="UPF0398 PROTEIN YPSA"/>
    <property type="match status" value="1"/>
</dbReference>
<protein>
    <submittedName>
        <fullName evidence="1">Uncharacterized protein</fullName>
    </submittedName>
</protein>
<dbReference type="InterPro" id="IPR010697">
    <property type="entry name" value="YspA"/>
</dbReference>
<dbReference type="EMBL" id="ASWJ01000004">
    <property type="protein sequence ID" value="EOW84592.1"/>
    <property type="molecule type" value="Genomic_DNA"/>
</dbReference>
<dbReference type="PANTHER" id="PTHR38440:SF1">
    <property type="entry name" value="UPF0398 PROTEIN SPR0331"/>
    <property type="match status" value="1"/>
</dbReference>